<sequence length="303" mass="33021">MVEQGELAALIERYAPEDGFYDICGDKASVVRVSKPSEPTHGVFGAAVCVVAQGRKKVLAGGSVLVYDAMHYLVASVDLPVIGQVVDASPEEPYLCFRMTLDPAVIGDLLLQLGGEPALAQDAGPLVGAMAVSQVNPPLLDAVMRMVRLIDTPRDAAILAPLIEREILYRMLLGDQGPRLAQIARADGRMRQVKRAIGWIQQNFDQPFSIEDLAAEARMSPSALHRHFKAVTALSPLQYQKQIRLQEARKLILVQRLDAGSAGHAVGYDSASQFSREYARLFGAPPLRDAARLRSRPDMLLDT</sequence>
<dbReference type="GO" id="GO:0003700">
    <property type="term" value="F:DNA-binding transcription factor activity"/>
    <property type="evidence" value="ECO:0007669"/>
    <property type="project" value="InterPro"/>
</dbReference>
<dbReference type="Pfam" id="PF12833">
    <property type="entry name" value="HTH_18"/>
    <property type="match status" value="1"/>
</dbReference>
<protein>
    <submittedName>
        <fullName evidence="4">Transcriptional regulator, AraC family</fullName>
    </submittedName>
</protein>
<evidence type="ECO:0000259" key="3">
    <source>
        <dbReference type="PROSITE" id="PS01124"/>
    </source>
</evidence>
<accession>B0T4V7</accession>
<gene>
    <name evidence="4" type="ordered locus">Caul_3357</name>
</gene>
<organism evidence="4">
    <name type="scientific">Caulobacter sp. (strain K31)</name>
    <dbReference type="NCBI Taxonomy" id="366602"/>
    <lineage>
        <taxon>Bacteria</taxon>
        <taxon>Pseudomonadati</taxon>
        <taxon>Pseudomonadota</taxon>
        <taxon>Alphaproteobacteria</taxon>
        <taxon>Caulobacterales</taxon>
        <taxon>Caulobacteraceae</taxon>
        <taxon>Caulobacter</taxon>
    </lineage>
</organism>
<keyword evidence="1" id="KW-0805">Transcription regulation</keyword>
<dbReference type="PANTHER" id="PTHR43436">
    <property type="entry name" value="ARAC-FAMILY TRANSCRIPTIONAL REGULATOR"/>
    <property type="match status" value="1"/>
</dbReference>
<dbReference type="SUPFAM" id="SSF46689">
    <property type="entry name" value="Homeodomain-like"/>
    <property type="match status" value="2"/>
</dbReference>
<dbReference type="HOGENOM" id="CLU_000445_100_0_5"/>
<dbReference type="InterPro" id="IPR009594">
    <property type="entry name" value="Tscrpt_reg_HTH_AraC_N"/>
</dbReference>
<dbReference type="PROSITE" id="PS01124">
    <property type="entry name" value="HTH_ARAC_FAMILY_2"/>
    <property type="match status" value="1"/>
</dbReference>
<dbReference type="AlphaFoldDB" id="B0T4V7"/>
<dbReference type="SMART" id="SM00342">
    <property type="entry name" value="HTH_ARAC"/>
    <property type="match status" value="1"/>
</dbReference>
<dbReference type="Gene3D" id="1.10.10.60">
    <property type="entry name" value="Homeodomain-like"/>
    <property type="match status" value="1"/>
</dbReference>
<dbReference type="OrthoDB" id="9802263at2"/>
<evidence type="ECO:0000256" key="2">
    <source>
        <dbReference type="ARBA" id="ARBA00023163"/>
    </source>
</evidence>
<dbReference type="eggNOG" id="COG2207">
    <property type="taxonomic scope" value="Bacteria"/>
</dbReference>
<dbReference type="GO" id="GO:0043565">
    <property type="term" value="F:sequence-specific DNA binding"/>
    <property type="evidence" value="ECO:0007669"/>
    <property type="project" value="InterPro"/>
</dbReference>
<feature type="domain" description="HTH araC/xylS-type" evidence="3">
    <location>
        <begin position="194"/>
        <end position="292"/>
    </location>
</feature>
<dbReference type="InterPro" id="IPR009057">
    <property type="entry name" value="Homeodomain-like_sf"/>
</dbReference>
<name>B0T4V7_CAUSK</name>
<dbReference type="InterPro" id="IPR018060">
    <property type="entry name" value="HTH_AraC"/>
</dbReference>
<reference evidence="4" key="1">
    <citation type="submission" date="2008-01" db="EMBL/GenBank/DDBJ databases">
        <title>Complete sequence of chromosome of Caulobacter sp. K31.</title>
        <authorList>
            <consortium name="US DOE Joint Genome Institute"/>
            <person name="Copeland A."/>
            <person name="Lucas S."/>
            <person name="Lapidus A."/>
            <person name="Barry K."/>
            <person name="Glavina del Rio T."/>
            <person name="Dalin E."/>
            <person name="Tice H."/>
            <person name="Pitluck S."/>
            <person name="Bruce D."/>
            <person name="Goodwin L."/>
            <person name="Thompson L.S."/>
            <person name="Brettin T."/>
            <person name="Detter J.C."/>
            <person name="Han C."/>
            <person name="Schmutz J."/>
            <person name="Larimer F."/>
            <person name="Land M."/>
            <person name="Hauser L."/>
            <person name="Kyrpides N."/>
            <person name="Kim E."/>
            <person name="Stephens C."/>
            <person name="Richardson P."/>
        </authorList>
    </citation>
    <scope>NUCLEOTIDE SEQUENCE [LARGE SCALE GENOMIC DNA]</scope>
    <source>
        <strain evidence="4">K31</strain>
    </source>
</reference>
<evidence type="ECO:0000313" key="4">
    <source>
        <dbReference type="EMBL" id="ABZ72484.1"/>
    </source>
</evidence>
<dbReference type="KEGG" id="cak:Caul_3357"/>
<dbReference type="EMBL" id="CP000927">
    <property type="protein sequence ID" value="ABZ72484.1"/>
    <property type="molecule type" value="Genomic_DNA"/>
</dbReference>
<proteinExistence type="predicted"/>
<evidence type="ECO:0000256" key="1">
    <source>
        <dbReference type="ARBA" id="ARBA00023015"/>
    </source>
</evidence>
<dbReference type="STRING" id="366602.Caul_3357"/>
<dbReference type="PANTHER" id="PTHR43436:SF1">
    <property type="entry name" value="TRANSCRIPTIONAL REGULATORY PROTEIN"/>
    <property type="match status" value="1"/>
</dbReference>
<keyword evidence="2" id="KW-0804">Transcription</keyword>
<dbReference type="Pfam" id="PF06719">
    <property type="entry name" value="AraC_N"/>
    <property type="match status" value="1"/>
</dbReference>